<keyword evidence="3" id="KW-1185">Reference proteome</keyword>
<dbReference type="Proteomes" id="UP000192911">
    <property type="component" value="Unassembled WGS sequence"/>
</dbReference>
<protein>
    <submittedName>
        <fullName evidence="2">Uncharacterized protein</fullName>
    </submittedName>
</protein>
<evidence type="ECO:0000313" key="3">
    <source>
        <dbReference type="Proteomes" id="UP000192911"/>
    </source>
</evidence>
<gene>
    <name evidence="2" type="ORF">SAMN06295900_1217</name>
</gene>
<evidence type="ECO:0000313" key="2">
    <source>
        <dbReference type="EMBL" id="SMF79297.1"/>
    </source>
</evidence>
<sequence>MRHSNGSGPVGPGPLNALSDPVFEPPTRRFDPGHGAVGSGRVQPSERGVHSASRELSPMAQSPKPQENTNPLSQMHAPPSRPSGEPLSAMPPSNSGSPVRHTADNVAIDIVQPSAVPDPVVRSSPQQLASTESMRQKVGKFAPAVDALAAGASLAASRVSSGSVASTVTGAVSGLLWGGSAAMSEAGNTQPASRLASAANLLNFGAGALSTAAVFNTDSTQTNLGYASSAAWGLSAFTSMAHAAFDTTRNKVSRGLQMASGVANLAAAGLSAASVRASSQEDTASAAWYGTASSLSWMAGAALAYGSARTASNSSAHNMPPVASESTVLGPGAVRSFGTIQSV</sequence>
<feature type="region of interest" description="Disordered" evidence="1">
    <location>
        <begin position="1"/>
        <end position="101"/>
    </location>
</feature>
<evidence type="ECO:0000256" key="1">
    <source>
        <dbReference type="SAM" id="MobiDB-lite"/>
    </source>
</evidence>
<dbReference type="AlphaFoldDB" id="A0A1X7H505"/>
<organism evidence="2 3">
    <name type="scientific">Trinickia caryophylli</name>
    <name type="common">Paraburkholderia caryophylli</name>
    <dbReference type="NCBI Taxonomy" id="28094"/>
    <lineage>
        <taxon>Bacteria</taxon>
        <taxon>Pseudomonadati</taxon>
        <taxon>Pseudomonadota</taxon>
        <taxon>Betaproteobacteria</taxon>
        <taxon>Burkholderiales</taxon>
        <taxon>Burkholderiaceae</taxon>
        <taxon>Trinickia</taxon>
    </lineage>
</organism>
<proteinExistence type="predicted"/>
<feature type="compositionally biased region" description="Polar residues" evidence="1">
    <location>
        <begin position="59"/>
        <end position="73"/>
    </location>
</feature>
<name>A0A1X7H505_TRICW</name>
<dbReference type="GeneID" id="95548196"/>
<dbReference type="EMBL" id="FXAH01000021">
    <property type="protein sequence ID" value="SMF79297.1"/>
    <property type="molecule type" value="Genomic_DNA"/>
</dbReference>
<accession>A0A1X7H505</accession>
<reference evidence="3" key="1">
    <citation type="submission" date="2017-04" db="EMBL/GenBank/DDBJ databases">
        <authorList>
            <person name="Varghese N."/>
            <person name="Submissions S."/>
        </authorList>
    </citation>
    <scope>NUCLEOTIDE SEQUENCE [LARGE SCALE GENOMIC DNA]</scope>
    <source>
        <strain evidence="3">Ballard 720</strain>
    </source>
</reference>
<dbReference type="OrthoDB" id="9128689at2"/>
<dbReference type="RefSeq" id="WP_085230420.1">
    <property type="nucleotide sequence ID" value="NZ_BSQD01000019.1"/>
</dbReference>